<keyword evidence="7 14" id="KW-1133">Transmembrane helix</keyword>
<evidence type="ECO:0000313" key="16">
    <source>
        <dbReference type="Proteomes" id="UP000285310"/>
    </source>
</evidence>
<accession>A0A423PH11</accession>
<gene>
    <name evidence="15" type="ORF">SAJA_13545</name>
</gene>
<sequence>MTPVIWIIIAAVSAVIALLAGYFIGNKTGGGVDRSDEIAKQKQENDDFRGDVREHFQQTAAIMSRMAEDYRDMHQHMSQGAERLADMDREKLAAPSNPQSLGNTDESKKEQTSPSQLGSAMDAKVNGGKPSETPSQQPSDAAVKSQPKK</sequence>
<keyword evidence="2" id="KW-1003">Cell membrane</keyword>
<protein>
    <recommendedName>
        <fullName evidence="11">Z-ring associated protein G</fullName>
    </recommendedName>
    <alternativeName>
        <fullName evidence="12">Cell division protein ZapG</fullName>
    </alternativeName>
</protein>
<dbReference type="Pfam" id="PF06295">
    <property type="entry name" value="ZapG-like"/>
    <property type="match status" value="1"/>
</dbReference>
<evidence type="ECO:0000256" key="13">
    <source>
        <dbReference type="SAM" id="MobiDB-lite"/>
    </source>
</evidence>
<evidence type="ECO:0000256" key="4">
    <source>
        <dbReference type="ARBA" id="ARBA00022618"/>
    </source>
</evidence>
<evidence type="ECO:0000256" key="10">
    <source>
        <dbReference type="ARBA" id="ARBA00035657"/>
    </source>
</evidence>
<dbReference type="PANTHER" id="PTHR39579">
    <property type="entry name" value="INNER MEMBRANE PROTEIN YHCB"/>
    <property type="match status" value="1"/>
</dbReference>
<comment type="caution">
    <text evidence="15">The sequence shown here is derived from an EMBL/GenBank/DDBJ whole genome shotgun (WGS) entry which is preliminary data.</text>
</comment>
<dbReference type="PANTHER" id="PTHR39579:SF1">
    <property type="entry name" value="INNER MEMBRANE PROTEIN YHCB"/>
    <property type="match status" value="1"/>
</dbReference>
<dbReference type="FunCoup" id="A0A423PH11">
    <property type="interactions" value="33"/>
</dbReference>
<dbReference type="AlphaFoldDB" id="A0A423PH11"/>
<evidence type="ECO:0000313" key="15">
    <source>
        <dbReference type="EMBL" id="ROO24880.1"/>
    </source>
</evidence>
<dbReference type="OrthoDB" id="7068713at2"/>
<dbReference type="RefSeq" id="WP_123659156.1">
    <property type="nucleotide sequence ID" value="NZ_AYKG01000056.1"/>
</dbReference>
<keyword evidence="9" id="KW-0131">Cell cycle</keyword>
<keyword evidence="5 14" id="KW-0812">Transmembrane</keyword>
<evidence type="ECO:0000256" key="7">
    <source>
        <dbReference type="ARBA" id="ARBA00022989"/>
    </source>
</evidence>
<keyword evidence="16" id="KW-1185">Reference proteome</keyword>
<dbReference type="GO" id="GO:0008360">
    <property type="term" value="P:regulation of cell shape"/>
    <property type="evidence" value="ECO:0007669"/>
    <property type="project" value="UniProtKB-KW"/>
</dbReference>
<name>A0A423PH11_9GAMM</name>
<comment type="subcellular location">
    <subcellularLocation>
        <location evidence="1">Cell inner membrane</location>
        <topology evidence="1">Single-pass membrane protein</topology>
    </subcellularLocation>
</comment>
<dbReference type="Proteomes" id="UP000285310">
    <property type="component" value="Unassembled WGS sequence"/>
</dbReference>
<evidence type="ECO:0000256" key="14">
    <source>
        <dbReference type="SAM" id="Phobius"/>
    </source>
</evidence>
<dbReference type="InParanoid" id="A0A423PH11"/>
<evidence type="ECO:0000256" key="12">
    <source>
        <dbReference type="ARBA" id="ARBA00035727"/>
    </source>
</evidence>
<evidence type="ECO:0000256" key="6">
    <source>
        <dbReference type="ARBA" id="ARBA00022960"/>
    </source>
</evidence>
<feature type="region of interest" description="Disordered" evidence="13">
    <location>
        <begin position="67"/>
        <end position="149"/>
    </location>
</feature>
<organism evidence="15 16">
    <name type="scientific">Salinisphaera japonica YTM-1</name>
    <dbReference type="NCBI Taxonomy" id="1209778"/>
    <lineage>
        <taxon>Bacteria</taxon>
        <taxon>Pseudomonadati</taxon>
        <taxon>Pseudomonadota</taxon>
        <taxon>Gammaproteobacteria</taxon>
        <taxon>Salinisphaerales</taxon>
        <taxon>Salinisphaeraceae</taxon>
        <taxon>Salinisphaera</taxon>
    </lineage>
</organism>
<reference evidence="15 16" key="1">
    <citation type="submission" date="2013-10" db="EMBL/GenBank/DDBJ databases">
        <title>Salinisphaera japonica YTM-1 Genome Sequencing.</title>
        <authorList>
            <person name="Lai Q."/>
            <person name="Li C."/>
            <person name="Shao Z."/>
        </authorList>
    </citation>
    <scope>NUCLEOTIDE SEQUENCE [LARGE SCALE GENOMIC DNA]</scope>
    <source>
        <strain evidence="15 16">YTM-1</strain>
    </source>
</reference>
<evidence type="ECO:0000256" key="2">
    <source>
        <dbReference type="ARBA" id="ARBA00022475"/>
    </source>
</evidence>
<evidence type="ECO:0000256" key="5">
    <source>
        <dbReference type="ARBA" id="ARBA00022692"/>
    </source>
</evidence>
<keyword evidence="4" id="KW-0132">Cell division</keyword>
<dbReference type="GO" id="GO:0005886">
    <property type="term" value="C:plasma membrane"/>
    <property type="evidence" value="ECO:0007669"/>
    <property type="project" value="UniProtKB-SubCell"/>
</dbReference>
<evidence type="ECO:0000256" key="8">
    <source>
        <dbReference type="ARBA" id="ARBA00023136"/>
    </source>
</evidence>
<evidence type="ECO:0000256" key="9">
    <source>
        <dbReference type="ARBA" id="ARBA00023306"/>
    </source>
</evidence>
<keyword evidence="3" id="KW-0997">Cell inner membrane</keyword>
<dbReference type="EMBL" id="AYKG01000056">
    <property type="protein sequence ID" value="ROO24880.1"/>
    <property type="molecule type" value="Genomic_DNA"/>
</dbReference>
<evidence type="ECO:0000256" key="1">
    <source>
        <dbReference type="ARBA" id="ARBA00004377"/>
    </source>
</evidence>
<dbReference type="InterPro" id="IPR009386">
    <property type="entry name" value="ZapG-like"/>
</dbReference>
<feature type="transmembrane region" description="Helical" evidence="14">
    <location>
        <begin position="6"/>
        <end position="25"/>
    </location>
</feature>
<comment type="similarity">
    <text evidence="10">Belongs to the ZapG family.</text>
</comment>
<feature type="compositionally biased region" description="Basic and acidic residues" evidence="13">
    <location>
        <begin position="83"/>
        <end position="92"/>
    </location>
</feature>
<evidence type="ECO:0000256" key="11">
    <source>
        <dbReference type="ARBA" id="ARBA00035703"/>
    </source>
</evidence>
<proteinExistence type="inferred from homology"/>
<dbReference type="GO" id="GO:0051301">
    <property type="term" value="P:cell division"/>
    <property type="evidence" value="ECO:0007669"/>
    <property type="project" value="UniProtKB-KW"/>
</dbReference>
<evidence type="ECO:0000256" key="3">
    <source>
        <dbReference type="ARBA" id="ARBA00022519"/>
    </source>
</evidence>
<keyword evidence="6" id="KW-0133">Cell shape</keyword>
<keyword evidence="8 14" id="KW-0472">Membrane</keyword>